<dbReference type="AlphaFoldDB" id="A0A1R4ABV2"/>
<protein>
    <submittedName>
        <fullName evidence="2">Uncharacterized protein</fullName>
    </submittedName>
</protein>
<feature type="compositionally biased region" description="Basic residues" evidence="1">
    <location>
        <begin position="553"/>
        <end position="562"/>
    </location>
</feature>
<accession>A0A1R4ABV2</accession>
<reference evidence="2 3" key="3">
    <citation type="journal article" date="2016" name="Sci. Rep.">
        <title>Genome-wide diversity and gene expression profiling of Babesia microti isolates identify polymorphic genes that mediate host-pathogen interactions.</title>
        <authorList>
            <person name="Silva J.C."/>
            <person name="Cornillot E."/>
            <person name="McCracken C."/>
            <person name="Usmani-Brown S."/>
            <person name="Dwivedi A."/>
            <person name="Ifeonu O.O."/>
            <person name="Crabtree J."/>
            <person name="Gotia H.T."/>
            <person name="Virji A.Z."/>
            <person name="Reynes C."/>
            <person name="Colinge J."/>
            <person name="Kumar V."/>
            <person name="Lawres L."/>
            <person name="Pazzi J.E."/>
            <person name="Pablo J.V."/>
            <person name="Hung C."/>
            <person name="Brancato J."/>
            <person name="Kumari P."/>
            <person name="Orvis J."/>
            <person name="Tretina K."/>
            <person name="Chibucos M."/>
            <person name="Ott S."/>
            <person name="Sadzewicz L."/>
            <person name="Sengamalay N."/>
            <person name="Shetty A.C."/>
            <person name="Su Q."/>
            <person name="Tallon L."/>
            <person name="Fraser C.M."/>
            <person name="Frutos R."/>
            <person name="Molina D.M."/>
            <person name="Krause P.J."/>
            <person name="Ben Mamoun C."/>
        </authorList>
    </citation>
    <scope>NUCLEOTIDE SEQUENCE [LARGE SCALE GENOMIC DNA]</scope>
    <source>
        <strain evidence="2 3">RI</strain>
    </source>
</reference>
<keyword evidence="3" id="KW-1185">Reference proteome</keyword>
<sequence length="569" mass="66056">MGARKLFSGGKIARKFKGCENPFGKIKSKEVKSGMLDYYRQSRRAHAIIDERRHNFNRNKNKFSLEDQECLENDCSLGDFDEPPPSVPLKSKVSNVIFQSRLNKIEMKVARDERFSKLAEIDEMFDNVRNELSFKKIHNEEEADEFDDIKSKFSAGIDVKITKIQQKNRTLYNKLVSLIGNHTIAQILSVIKREISDINNSELPELLDFSVELVSMNLKKRNDWWDFTHSISKMLSAKEYKNKVYQYFLNSVKIMYKRLVDESNKLPGNDNLQYYQEEVNDWTIDINCSNVFTQLFNGNNDIELATLIFAVKLFPLSPNNSECKLGYIALLLLENFARAVITQYNNLTHLHYEYFTVIYTVALQNKMFIPVLFVLAKEIIEHNTNLEIEFVEEVIVSTAIIIKHLANSSKGTYILSHLWYTKDMECQIKRFKQGHLLVNVMNELRENGLEPLSLLNSQPKSAILEAPKLVLMDNKKKKQKDGLKKAVRREKKRVSKVISQESQVLRDQQISSSLEHKQRVESRYKEILSAAMIEQEEFKKEATRGGDMDTSLMKHRKRRKSRLAGNATV</sequence>
<feature type="region of interest" description="Disordered" evidence="1">
    <location>
        <begin position="539"/>
        <end position="569"/>
    </location>
</feature>
<dbReference type="Proteomes" id="UP000002899">
    <property type="component" value="Chromosome III"/>
</dbReference>
<dbReference type="EMBL" id="LN871598">
    <property type="protein sequence ID" value="SJK86492.1"/>
    <property type="molecule type" value="Genomic_DNA"/>
</dbReference>
<reference evidence="2 3" key="2">
    <citation type="journal article" date="2013" name="PLoS ONE">
        <title>Whole genome mapping and re-organization of the nuclear and mitochondrial genomes of Babesia microti isolates.</title>
        <authorList>
            <person name="Cornillot E."/>
            <person name="Dassouli A."/>
            <person name="Garg A."/>
            <person name="Pachikara N."/>
            <person name="Randazzo S."/>
            <person name="Depoix D."/>
            <person name="Carcy B."/>
            <person name="Delbecq S."/>
            <person name="Frutos R."/>
            <person name="Silva J.C."/>
            <person name="Sutton R."/>
            <person name="Krause P.J."/>
            <person name="Mamoun C.B."/>
        </authorList>
    </citation>
    <scope>NUCLEOTIDE SEQUENCE [LARGE SCALE GENOMIC DNA]</scope>
    <source>
        <strain evidence="2 3">RI</strain>
    </source>
</reference>
<gene>
    <name evidence="2" type="ORF">BMR1_03g02696</name>
</gene>
<evidence type="ECO:0000313" key="3">
    <source>
        <dbReference type="Proteomes" id="UP000002899"/>
    </source>
</evidence>
<evidence type="ECO:0000256" key="1">
    <source>
        <dbReference type="SAM" id="MobiDB-lite"/>
    </source>
</evidence>
<evidence type="ECO:0000313" key="2">
    <source>
        <dbReference type="EMBL" id="SJK86492.1"/>
    </source>
</evidence>
<organism evidence="2 3">
    <name type="scientific">Babesia microti (strain RI)</name>
    <dbReference type="NCBI Taxonomy" id="1133968"/>
    <lineage>
        <taxon>Eukaryota</taxon>
        <taxon>Sar</taxon>
        <taxon>Alveolata</taxon>
        <taxon>Apicomplexa</taxon>
        <taxon>Aconoidasida</taxon>
        <taxon>Piroplasmida</taxon>
        <taxon>Babesiidae</taxon>
        <taxon>Babesia</taxon>
    </lineage>
</organism>
<name>A0A1R4ABV2_BABMR</name>
<reference evidence="2 3" key="1">
    <citation type="journal article" date="2012" name="Nucleic Acids Res.">
        <title>Sequencing of the smallest Apicomplexan genome from the human pathogen Babesia microti.</title>
        <authorList>
            <person name="Cornillot E."/>
            <person name="Hadj-Kaddour K."/>
            <person name="Dassouli A."/>
            <person name="Noel B."/>
            <person name="Ranwez V."/>
            <person name="Vacherie B."/>
            <person name="Augagneur Y."/>
            <person name="Bres V."/>
            <person name="Duclos A."/>
            <person name="Randazzo S."/>
            <person name="Carcy B."/>
            <person name="Debierre-Grockiego F."/>
            <person name="Delbecq S."/>
            <person name="Moubri-Menage K."/>
            <person name="Shams-Eldin H."/>
            <person name="Usmani-Brown S."/>
            <person name="Bringaud F."/>
            <person name="Wincker P."/>
            <person name="Vivares C.P."/>
            <person name="Schwarz R.T."/>
            <person name="Schetters T.P."/>
            <person name="Krause P.J."/>
            <person name="Gorenflot A."/>
            <person name="Berry V."/>
            <person name="Barbe V."/>
            <person name="Ben Mamoun C."/>
        </authorList>
    </citation>
    <scope>NUCLEOTIDE SEQUENCE [LARGE SCALE GENOMIC DNA]</scope>
    <source>
        <strain evidence="2 3">RI</strain>
    </source>
</reference>
<dbReference type="GeneID" id="24425182"/>
<dbReference type="RefSeq" id="XP_021338647.1">
    <property type="nucleotide sequence ID" value="XM_021482088.1"/>
</dbReference>
<proteinExistence type="predicted"/>
<dbReference type="VEuPathDB" id="PiroplasmaDB:BMR1_03g02696"/>
<dbReference type="KEGG" id="bmic:BMR1_03g02696"/>